<keyword evidence="3 5" id="KW-0012">Acyltransferase</keyword>
<evidence type="ECO:0000313" key="8">
    <source>
        <dbReference type="EMBL" id="WHI60986.1"/>
    </source>
</evidence>
<organism evidence="8 9">
    <name type="scientific">Mammaliicoccus lentus</name>
    <name type="common">Staphylococcus lentus</name>
    <dbReference type="NCBI Taxonomy" id="42858"/>
    <lineage>
        <taxon>Bacteria</taxon>
        <taxon>Bacillati</taxon>
        <taxon>Bacillota</taxon>
        <taxon>Bacilli</taxon>
        <taxon>Bacillales</taxon>
        <taxon>Staphylococcaceae</taxon>
        <taxon>Mammaliicoccus</taxon>
    </lineage>
</organism>
<name>A0AAX3W6Q0_MAMLE</name>
<feature type="domain" description="Thiolase N-terminal" evidence="6">
    <location>
        <begin position="4"/>
        <end position="251"/>
    </location>
</feature>
<evidence type="ECO:0000256" key="4">
    <source>
        <dbReference type="ARBA" id="ARBA00040726"/>
    </source>
</evidence>
<reference evidence="8" key="1">
    <citation type="journal article" date="2023" name="Antibiotics">
        <title>Prevalence and Molecular Characterization of Methicillin-Resistant Staphylococci (MRS) and Mammaliicocci (MRM) in Dromedary Camels from Algeria: First Detection of SCCmec-mecC Hybrid in Methicillin-Resistant Mammaliicoccus lentus.</title>
        <authorList>
            <person name="Belhout C."/>
            <person name="Boyen F."/>
            <person name="Vereecke N."/>
            <person name="Theuns S."/>
            <person name="Taibi N."/>
            <person name="Stegger M."/>
            <person name="de la Fe-Rodriguez P.Y."/>
            <person name="Bouayad L."/>
            <person name="Elgroud R."/>
            <person name="Butaye P."/>
        </authorList>
    </citation>
    <scope>NUCLEOTIDE SEQUENCE</scope>
    <source>
        <strain evidence="8">7048</strain>
    </source>
</reference>
<dbReference type="CDD" id="cd00751">
    <property type="entry name" value="thiolase"/>
    <property type="match status" value="1"/>
</dbReference>
<dbReference type="PROSITE" id="PS00737">
    <property type="entry name" value="THIOLASE_2"/>
    <property type="match status" value="1"/>
</dbReference>
<sequence>MEAVIVEAKRTPFGKYGGILKHLEPEELLKPLYNYLKDNHNEAIEYLEEVVLGNVIGNGGNIARKSLLEAKLSQHIPGVMIDRQCGSGLEAVTYACRMVQANAGEVYIAGGVESTSRAPWRIKRPQSIYETEPPQFYERASFASEGSDPSMIEAAENVAQVYNVSRKSQDEYAYSSHQKTLQAIKQGHLLQEILPLKVRNETVDKDESIKPRLNLKTLSRLKPFIQNGTVSVGNSCMKNDGAVLLLIMSKEKAISLGYKEGLEFVNSAVSGVNPNLLGIGPVPAVEKLLKGEHLSIKDIDVVEFNEAFSSQVLASKELLNIPDIKFNIYGGALAIGHPYGASGAQLVTRLYHMEQMEYSIATMGIGGGMGHATLFKRWKRED</sequence>
<evidence type="ECO:0000256" key="5">
    <source>
        <dbReference type="RuleBase" id="RU003557"/>
    </source>
</evidence>
<dbReference type="Pfam" id="PF00108">
    <property type="entry name" value="Thiolase_N"/>
    <property type="match status" value="1"/>
</dbReference>
<comment type="similarity">
    <text evidence="1 5">Belongs to the thiolase-like superfamily. Thiolase family.</text>
</comment>
<proteinExistence type="inferred from homology"/>
<dbReference type="InterPro" id="IPR050215">
    <property type="entry name" value="Thiolase-like_sf_Thiolase"/>
</dbReference>
<dbReference type="Gene3D" id="3.40.47.10">
    <property type="match status" value="2"/>
</dbReference>
<evidence type="ECO:0000256" key="3">
    <source>
        <dbReference type="ARBA" id="ARBA00023315"/>
    </source>
</evidence>
<evidence type="ECO:0000259" key="7">
    <source>
        <dbReference type="Pfam" id="PF02803"/>
    </source>
</evidence>
<dbReference type="InterPro" id="IPR020613">
    <property type="entry name" value="Thiolase_CS"/>
</dbReference>
<accession>A0AAX3W6Q0</accession>
<dbReference type="NCBIfam" id="TIGR01930">
    <property type="entry name" value="AcCoA-C-Actrans"/>
    <property type="match status" value="1"/>
</dbReference>
<dbReference type="GO" id="GO:0006635">
    <property type="term" value="P:fatty acid beta-oxidation"/>
    <property type="evidence" value="ECO:0007669"/>
    <property type="project" value="TreeGrafter"/>
</dbReference>
<dbReference type="Proteomes" id="UP001223261">
    <property type="component" value="Chromosome"/>
</dbReference>
<dbReference type="EMBL" id="CP118848">
    <property type="protein sequence ID" value="WHI60986.1"/>
    <property type="molecule type" value="Genomic_DNA"/>
</dbReference>
<dbReference type="InterPro" id="IPR020617">
    <property type="entry name" value="Thiolase_C"/>
</dbReference>
<dbReference type="SUPFAM" id="SSF53901">
    <property type="entry name" value="Thiolase-like"/>
    <property type="match status" value="2"/>
</dbReference>
<dbReference type="InterPro" id="IPR020616">
    <property type="entry name" value="Thiolase_N"/>
</dbReference>
<dbReference type="RefSeq" id="WP_282862794.1">
    <property type="nucleotide sequence ID" value="NZ_CP118848.1"/>
</dbReference>
<dbReference type="InterPro" id="IPR002155">
    <property type="entry name" value="Thiolase"/>
</dbReference>
<feature type="domain" description="Thiolase C-terminal" evidence="7">
    <location>
        <begin position="265"/>
        <end position="376"/>
    </location>
</feature>
<evidence type="ECO:0000259" key="6">
    <source>
        <dbReference type="Pfam" id="PF00108"/>
    </source>
</evidence>
<dbReference type="InterPro" id="IPR016039">
    <property type="entry name" value="Thiolase-like"/>
</dbReference>
<dbReference type="GO" id="GO:0003988">
    <property type="term" value="F:acetyl-CoA C-acyltransferase activity"/>
    <property type="evidence" value="ECO:0007669"/>
    <property type="project" value="TreeGrafter"/>
</dbReference>
<keyword evidence="2 5" id="KW-0808">Transferase</keyword>
<dbReference type="AlphaFoldDB" id="A0AAX3W6Q0"/>
<dbReference type="PIRSF" id="PIRSF000429">
    <property type="entry name" value="Ac-CoA_Ac_transf"/>
    <property type="match status" value="1"/>
</dbReference>
<dbReference type="GO" id="GO:0010124">
    <property type="term" value="P:phenylacetate catabolic process"/>
    <property type="evidence" value="ECO:0007669"/>
    <property type="project" value="TreeGrafter"/>
</dbReference>
<evidence type="ECO:0000313" key="9">
    <source>
        <dbReference type="Proteomes" id="UP001223261"/>
    </source>
</evidence>
<dbReference type="PANTHER" id="PTHR43853:SF3">
    <property type="entry name" value="ACETYL-COA C-ACETYLTRANSFERASE YHFS-RELATED"/>
    <property type="match status" value="1"/>
</dbReference>
<gene>
    <name evidence="8" type="ORF">PYH69_04970</name>
</gene>
<protein>
    <recommendedName>
        <fullName evidence="4">Putative acetyl-CoA C-acetyltransferase VraB</fullName>
    </recommendedName>
</protein>
<evidence type="ECO:0000256" key="1">
    <source>
        <dbReference type="ARBA" id="ARBA00010982"/>
    </source>
</evidence>
<dbReference type="GO" id="GO:0005737">
    <property type="term" value="C:cytoplasm"/>
    <property type="evidence" value="ECO:0007669"/>
    <property type="project" value="UniProtKB-ARBA"/>
</dbReference>
<evidence type="ECO:0000256" key="2">
    <source>
        <dbReference type="ARBA" id="ARBA00022679"/>
    </source>
</evidence>
<dbReference type="PANTHER" id="PTHR43853">
    <property type="entry name" value="3-KETOACYL-COA THIOLASE, PEROXISOMAL"/>
    <property type="match status" value="1"/>
</dbReference>
<dbReference type="Pfam" id="PF02803">
    <property type="entry name" value="Thiolase_C"/>
    <property type="match status" value="1"/>
</dbReference>